<protein>
    <submittedName>
        <fullName evidence="1">Uncharacterized protein</fullName>
    </submittedName>
</protein>
<evidence type="ECO:0000313" key="1">
    <source>
        <dbReference type="EMBL" id="QDT96290.1"/>
    </source>
</evidence>
<proteinExistence type="predicted"/>
<dbReference type="EMBL" id="CP037920">
    <property type="protein sequence ID" value="QDT96290.1"/>
    <property type="molecule type" value="Genomic_DNA"/>
</dbReference>
<gene>
    <name evidence="1" type="ORF">V144x_17440</name>
</gene>
<sequence length="92" mass="10390">MKTKTKEIKSGDILKLDLNCIYPISDIAKSAGAGRPAIEQLKSNGLELRWFAGRQWARASDLWDLLRPVEKRQRKSHVLINEDSEQPESATA</sequence>
<accession>A0A517VTI8</accession>
<dbReference type="RefSeq" id="WP_144984148.1">
    <property type="nucleotide sequence ID" value="NZ_CP037920.1"/>
</dbReference>
<dbReference type="Proteomes" id="UP000318704">
    <property type="component" value="Chromosome"/>
</dbReference>
<dbReference type="KEGG" id="gaw:V144x_17440"/>
<name>A0A517VTI8_9PLAN</name>
<organism evidence="1 2">
    <name type="scientific">Gimesia aquarii</name>
    <dbReference type="NCBI Taxonomy" id="2527964"/>
    <lineage>
        <taxon>Bacteria</taxon>
        <taxon>Pseudomonadati</taxon>
        <taxon>Planctomycetota</taxon>
        <taxon>Planctomycetia</taxon>
        <taxon>Planctomycetales</taxon>
        <taxon>Planctomycetaceae</taxon>
        <taxon>Gimesia</taxon>
    </lineage>
</organism>
<evidence type="ECO:0000313" key="2">
    <source>
        <dbReference type="Proteomes" id="UP000318704"/>
    </source>
</evidence>
<reference evidence="1 2" key="1">
    <citation type="submission" date="2019-03" db="EMBL/GenBank/DDBJ databases">
        <title>Deep-cultivation of Planctomycetes and their phenomic and genomic characterization uncovers novel biology.</title>
        <authorList>
            <person name="Wiegand S."/>
            <person name="Jogler M."/>
            <person name="Boedeker C."/>
            <person name="Pinto D."/>
            <person name="Vollmers J."/>
            <person name="Rivas-Marin E."/>
            <person name="Kohn T."/>
            <person name="Peeters S.H."/>
            <person name="Heuer A."/>
            <person name="Rast P."/>
            <person name="Oberbeckmann S."/>
            <person name="Bunk B."/>
            <person name="Jeske O."/>
            <person name="Meyerdierks A."/>
            <person name="Storesund J.E."/>
            <person name="Kallscheuer N."/>
            <person name="Luecker S."/>
            <person name="Lage O.M."/>
            <person name="Pohl T."/>
            <person name="Merkel B.J."/>
            <person name="Hornburger P."/>
            <person name="Mueller R.-W."/>
            <person name="Bruemmer F."/>
            <person name="Labrenz M."/>
            <person name="Spormann A.M."/>
            <person name="Op den Camp H."/>
            <person name="Overmann J."/>
            <person name="Amann R."/>
            <person name="Jetten M.S.M."/>
            <person name="Mascher T."/>
            <person name="Medema M.H."/>
            <person name="Devos D.P."/>
            <person name="Kaster A.-K."/>
            <person name="Ovreas L."/>
            <person name="Rohde M."/>
            <person name="Galperin M.Y."/>
            <person name="Jogler C."/>
        </authorList>
    </citation>
    <scope>NUCLEOTIDE SEQUENCE [LARGE SCALE GENOMIC DNA]</scope>
    <source>
        <strain evidence="1 2">V144</strain>
    </source>
</reference>
<dbReference type="AlphaFoldDB" id="A0A517VTI8"/>